<feature type="transmembrane region" description="Helical" evidence="1">
    <location>
        <begin position="31"/>
        <end position="52"/>
    </location>
</feature>
<keyword evidence="1" id="KW-0472">Membrane</keyword>
<evidence type="ECO:0000313" key="2">
    <source>
        <dbReference type="EMBL" id="MCP2347047.1"/>
    </source>
</evidence>
<dbReference type="Proteomes" id="UP001320766">
    <property type="component" value="Unassembled WGS sequence"/>
</dbReference>
<dbReference type="EMBL" id="JAMZEC010000001">
    <property type="protein sequence ID" value="MCP2347047.1"/>
    <property type="molecule type" value="Genomic_DNA"/>
</dbReference>
<feature type="transmembrane region" description="Helical" evidence="1">
    <location>
        <begin position="442"/>
        <end position="459"/>
    </location>
</feature>
<evidence type="ECO:0008006" key="4">
    <source>
        <dbReference type="Google" id="ProtNLM"/>
    </source>
</evidence>
<reference evidence="2 3" key="1">
    <citation type="submission" date="2022-06" db="EMBL/GenBank/DDBJ databases">
        <title>Sequencing the genomes of 1000 actinobacteria strains.</title>
        <authorList>
            <person name="Klenk H.-P."/>
        </authorList>
    </citation>
    <scope>NUCLEOTIDE SEQUENCE [LARGE SCALE GENOMIC DNA]</scope>
    <source>
        <strain evidence="2 3">DSM 44170</strain>
    </source>
</reference>
<evidence type="ECO:0000256" key="1">
    <source>
        <dbReference type="SAM" id="Phobius"/>
    </source>
</evidence>
<feature type="transmembrane region" description="Helical" evidence="1">
    <location>
        <begin position="177"/>
        <end position="204"/>
    </location>
</feature>
<name>A0ABT1K0C8_9ACTN</name>
<feature type="transmembrane region" description="Helical" evidence="1">
    <location>
        <begin position="391"/>
        <end position="411"/>
    </location>
</feature>
<keyword evidence="1" id="KW-1133">Transmembrane helix</keyword>
<gene>
    <name evidence="2" type="ORF">HD595_003169</name>
</gene>
<keyword evidence="3" id="KW-1185">Reference proteome</keyword>
<dbReference type="RefSeq" id="WP_253769714.1">
    <property type="nucleotide sequence ID" value="NZ_BAAAVE010000022.1"/>
</dbReference>
<sequence length="472" mass="50676">MTAPAVRFVLPGNRRLFKNGRPPGQRSRGRHVPFAVALVLGLALRGLAMLGYRPALFFWADSFAYLESAARPVPGAFRPLGYSLFLGALAPGPGLGLVTAVQHLLGAGLAVAAYALLVRRGLPGWGATVLVAPLLYDEFLILLEHMVMADALFTVLVAGGVLVLLRRRVPPATAALAGLVLSLAALTRTIGVVVLALAGARLLLRRTGWRVWGAFAVAGLAPLLAYATWMSATSGVFGLTRADGLFLWARTMTFADCAVIRPEPRLTPLCPDTPVAGRPAPPFWLWAPWSPIKKTHGDRNALAGRFARAAIMAQPGDYLAAAGSDLRWLLRWERTTRREAAMKRTNPYWFPFEERSLKPSVRPVAEAYEGGPAATRIHEPYAGWLRAYQRFGYLPFPLLTLALAGTLALAVVRRRGDALLPGLAAAALIVAPPFLAGFDVRYVVPAIPLACLAAGLALSPRSRRLSCENAPA</sequence>
<organism evidence="2 3">
    <name type="scientific">Nonomuraea roseoviolacea subsp. carminata</name>
    <dbReference type="NCBI Taxonomy" id="160689"/>
    <lineage>
        <taxon>Bacteria</taxon>
        <taxon>Bacillati</taxon>
        <taxon>Actinomycetota</taxon>
        <taxon>Actinomycetes</taxon>
        <taxon>Streptosporangiales</taxon>
        <taxon>Streptosporangiaceae</taxon>
        <taxon>Nonomuraea</taxon>
    </lineage>
</organism>
<feature type="transmembrane region" description="Helical" evidence="1">
    <location>
        <begin position="94"/>
        <end position="118"/>
    </location>
</feature>
<feature type="transmembrane region" description="Helical" evidence="1">
    <location>
        <begin position="139"/>
        <end position="165"/>
    </location>
</feature>
<feature type="transmembrane region" description="Helical" evidence="1">
    <location>
        <begin position="211"/>
        <end position="229"/>
    </location>
</feature>
<comment type="caution">
    <text evidence="2">The sequence shown here is derived from an EMBL/GenBank/DDBJ whole genome shotgun (WGS) entry which is preliminary data.</text>
</comment>
<feature type="transmembrane region" description="Helical" evidence="1">
    <location>
        <begin position="418"/>
        <end position="436"/>
    </location>
</feature>
<protein>
    <recommendedName>
        <fullName evidence="4">Glycosyltransferase RgtA/B/C/D-like domain-containing protein</fullName>
    </recommendedName>
</protein>
<keyword evidence="1" id="KW-0812">Transmembrane</keyword>
<evidence type="ECO:0000313" key="3">
    <source>
        <dbReference type="Proteomes" id="UP001320766"/>
    </source>
</evidence>
<proteinExistence type="predicted"/>
<accession>A0ABT1K0C8</accession>